<evidence type="ECO:0000259" key="6">
    <source>
        <dbReference type="PROSITE" id="PS50174"/>
    </source>
</evidence>
<dbReference type="Gene3D" id="2.70.170.10">
    <property type="entry name" value="Neurotransmitter-gated ion-channel ligand-binding domain"/>
    <property type="match status" value="1"/>
</dbReference>
<feature type="transmembrane region" description="Helical" evidence="3">
    <location>
        <begin position="1053"/>
        <end position="1075"/>
    </location>
</feature>
<name>A0A085NHA3_9BILA</name>
<dbReference type="PANTHER" id="PTHR16121">
    <property type="entry name" value="CAP-SPECIFIC MRNA (NUCLEOSIDE-2'-O-)-METHYLTRANSFERASE 1-RELATED"/>
    <property type="match status" value="1"/>
</dbReference>
<accession>A0A085NHA3</accession>
<keyword evidence="4" id="KW-0489">Methyltransferase</keyword>
<dbReference type="InterPro" id="IPR036734">
    <property type="entry name" value="Neur_chan_lig-bd_sf"/>
</dbReference>
<dbReference type="SUPFAM" id="SSF53335">
    <property type="entry name" value="S-adenosyl-L-methionine-dependent methyltransferases"/>
    <property type="match status" value="1"/>
</dbReference>
<dbReference type="InterPro" id="IPR018000">
    <property type="entry name" value="Neurotransmitter_ion_chnl_CS"/>
</dbReference>
<comment type="subcellular location">
    <subcellularLocation>
        <location evidence="1">Membrane</location>
        <topology evidence="1">Multi-pass membrane protein</topology>
    </subcellularLocation>
    <subcellularLocation>
        <location evidence="4">Nucleus</location>
    </subcellularLocation>
</comment>
<dbReference type="GO" id="GO:0004888">
    <property type="term" value="F:transmembrane signaling receptor activity"/>
    <property type="evidence" value="ECO:0007669"/>
    <property type="project" value="InterPro"/>
</dbReference>
<dbReference type="GO" id="GO:0006370">
    <property type="term" value="P:7-methylguanosine mRNA capping"/>
    <property type="evidence" value="ECO:0007669"/>
    <property type="project" value="UniProtKB-UniRule"/>
</dbReference>
<keyword evidence="3" id="KW-0406">Ion transport</keyword>
<protein>
    <recommendedName>
        <fullName evidence="4">Cap-specific mRNA (nucleoside-2'-O-)-methyltransferase 1</fullName>
        <ecNumber evidence="4">2.1.1.57</ecNumber>
    </recommendedName>
    <alternativeName>
        <fullName evidence="4">Cap1 2'O-ribose methyltransferase 1</fullName>
    </alternativeName>
</protein>
<dbReference type="InterPro" id="IPR050851">
    <property type="entry name" value="mRNA_Cap_2O-Ribose_MeTrfase"/>
</dbReference>
<keyword evidence="3" id="KW-0813">Transport</keyword>
<dbReference type="InterPro" id="IPR025816">
    <property type="entry name" value="RrmJ-type_MeTrfase"/>
</dbReference>
<dbReference type="GO" id="GO:0016556">
    <property type="term" value="P:mRNA modification"/>
    <property type="evidence" value="ECO:0007669"/>
    <property type="project" value="UniProtKB-UniRule"/>
</dbReference>
<feature type="domain" description="G-patch" evidence="6">
    <location>
        <begin position="51"/>
        <end position="97"/>
    </location>
</feature>
<keyword evidence="2 3" id="KW-0472">Membrane</keyword>
<evidence type="ECO:0000256" key="3">
    <source>
        <dbReference type="RuleBase" id="RU000687"/>
    </source>
</evidence>
<keyword evidence="4" id="KW-0506">mRNA capping</keyword>
<dbReference type="GO" id="GO:0032259">
    <property type="term" value="P:methylation"/>
    <property type="evidence" value="ECO:0007669"/>
    <property type="project" value="UniProtKB-KW"/>
</dbReference>
<evidence type="ECO:0000256" key="5">
    <source>
        <dbReference type="SAM" id="MobiDB-lite"/>
    </source>
</evidence>
<organism evidence="8">
    <name type="scientific">Trichuris suis</name>
    <name type="common">pig whipworm</name>
    <dbReference type="NCBI Taxonomy" id="68888"/>
    <lineage>
        <taxon>Eukaryota</taxon>
        <taxon>Metazoa</taxon>
        <taxon>Ecdysozoa</taxon>
        <taxon>Nematoda</taxon>
        <taxon>Enoplea</taxon>
        <taxon>Dorylaimia</taxon>
        <taxon>Trichinellida</taxon>
        <taxon>Trichuridae</taxon>
        <taxon>Trichuris</taxon>
    </lineage>
</organism>
<dbReference type="GO" id="GO:0003676">
    <property type="term" value="F:nucleic acid binding"/>
    <property type="evidence" value="ECO:0007669"/>
    <property type="project" value="UniProtKB-UniRule"/>
</dbReference>
<evidence type="ECO:0000256" key="1">
    <source>
        <dbReference type="ARBA" id="ARBA00004141"/>
    </source>
</evidence>
<evidence type="ECO:0000256" key="2">
    <source>
        <dbReference type="ARBA" id="ARBA00023136"/>
    </source>
</evidence>
<keyword evidence="3" id="KW-0407">Ion channel</keyword>
<gene>
    <name evidence="8" type="ORF">M514_10010</name>
</gene>
<dbReference type="SUPFAM" id="SSF63712">
    <property type="entry name" value="Nicotinic receptor ligand binding domain-like"/>
    <property type="match status" value="1"/>
</dbReference>
<dbReference type="Pfam" id="PF02931">
    <property type="entry name" value="Neur_chan_LBD"/>
    <property type="match status" value="1"/>
</dbReference>
<keyword evidence="4" id="KW-0539">Nucleus</keyword>
<dbReference type="GO" id="GO:0005230">
    <property type="term" value="F:extracellular ligand-gated monoatomic ion channel activity"/>
    <property type="evidence" value="ECO:0007669"/>
    <property type="project" value="InterPro"/>
</dbReference>
<feature type="domain" description="RrmJ-type SAM-dependent 2'-O-MTase" evidence="7">
    <location>
        <begin position="215"/>
        <end position="445"/>
    </location>
</feature>
<dbReference type="GO" id="GO:0005634">
    <property type="term" value="C:nucleus"/>
    <property type="evidence" value="ECO:0007669"/>
    <property type="project" value="UniProtKB-SubCell"/>
</dbReference>
<dbReference type="SMART" id="SM00443">
    <property type="entry name" value="G_patch"/>
    <property type="match status" value="1"/>
</dbReference>
<keyword evidence="4" id="KW-0507">mRNA processing</keyword>
<feature type="compositionally biased region" description="Basic and acidic residues" evidence="5">
    <location>
        <begin position="43"/>
        <end position="52"/>
    </location>
</feature>
<dbReference type="CDD" id="cd18989">
    <property type="entry name" value="LGIC_ECD_cation"/>
    <property type="match status" value="1"/>
</dbReference>
<dbReference type="EC" id="2.1.1.57" evidence="4"/>
<dbReference type="EMBL" id="KL367500">
    <property type="protein sequence ID" value="KFD68849.1"/>
    <property type="molecule type" value="Genomic_DNA"/>
</dbReference>
<dbReference type="PROSITE" id="PS00236">
    <property type="entry name" value="NEUROTR_ION_CHANNEL"/>
    <property type="match status" value="1"/>
</dbReference>
<evidence type="ECO:0000259" key="7">
    <source>
        <dbReference type="PROSITE" id="PS51613"/>
    </source>
</evidence>
<feature type="region of interest" description="Disordered" evidence="5">
    <location>
        <begin position="1"/>
        <end position="52"/>
    </location>
</feature>
<evidence type="ECO:0000313" key="8">
    <source>
        <dbReference type="EMBL" id="KFD68849.1"/>
    </source>
</evidence>
<dbReference type="InterPro" id="IPR006201">
    <property type="entry name" value="Neur_channel"/>
</dbReference>
<dbReference type="Proteomes" id="UP000030758">
    <property type="component" value="Unassembled WGS sequence"/>
</dbReference>
<dbReference type="PRINTS" id="PR00252">
    <property type="entry name" value="NRIONCHANNEL"/>
</dbReference>
<comment type="function">
    <text evidence="4">S-adenosyl-L-methionine-dependent methyltransferase that mediates RNA cap1 2'-O-ribose methylation to the 5'-cap structure of RNAs. Methylates the ribose of the first nucleotide of a m(7)GpppG-capped mRNA to produce m(7)GpppNmp (cap1).</text>
</comment>
<sequence length="1221" mass="139943">MQDHSNTMSMDKRKRTAEMLSESSSEDEAAKMARNHSSLGNKRPVDDTVEDDSKGWKLMKRMGYKEGTGLGTSEQGIAEPIRPQMQFGRSGLGRKTGLEHSLSTTWDVEQEKVYVIPCLLNSPIAFRLASKVDIFEMPEFFPKCSHGSPAQTELTDDGIVVGDRRLVMNDETEFCSKDILLAMLESKNVFDEVDDYQLRNARSRANPFESIRGVIFQNRAAMKMANLDAVFNFRLTNPVDSNGVRLLAYSIPVRLVSIVPKVYSNEQFFYFADICAGPGGFTEYVLWKRKWTARGFGMTLRGKDDFRLDNFLAASPEMFEPFYGAAGDGDVTKAENLDSFCKFVMQATGGRGVNLVMADGGFSVEGQENIQEILSKRLYLCQALCALMVLGKGGNFVCKLFDTFTVFTVGLLYLLWRCFDEMSIHKPHTSRPANSERYLICLSLKENVEDVKKYLYKANEQFANCKPAEDLIELVPLATLLEEAKFCEHVRSINEKLAERQTLFLRKYKAFAENPTLKDTRQDDFRSLCLQYWQIPDQSRPQRPPRSPEDALCRLAKVDPSVLRRRPPMVKLETLNACRSLSSHYVFPVYGRVTVIVSVGYVPQNGRAFAYEGNRWAPIVEDRCPLPKDTVVLGDLCYRMRSEQPTRKMMPVLRVLDAFCLDKISVDQLPYTERMKCARKLCLAVSKLQKDTRMLHLEVADGWSIKKAHEVMSQPMEQLRYQGIRYCVVQPSANSDWFYLLQQLYFLPVTKDPWSIRVGQKVEYFNNETKKCESDLLLDVATMRIVPVWQRRRFGISWLARCAMNFVIVCSILVSFAATQRLDRNQLVRRILYEYNKKLRPLSEYGKTSVAVGVFVRRIQNINEKEQTMSINAIVSMTWKDPRLSWNQTMYNASSSITIKPYAIWQPDLTIFNAAKTEEAVLKYWNIPATVTRDGVVAVSQEFRFTISCKFDFFYFPFDQQSCSAVLSAWMYDATEIDWSWMEGLSLKTAGFHQQDYNRRSKHGLASWQLVNTTYRRLYWSPSGYTDSLQGLNQKEVWTAMVVDLKVKRQRPYFYIADALPNFIFALLTLFAFWIEDMNVVLAIIMLSLLGQAMFSWGILKQLPPASGKTPRIAAANGFNFAITGFVLIAHILLPHLKSLSAESVVLVRLLDYTNRWAIFKWKGIRWKGELAERLMDDETGADNDKKAVDVSRSPIFLTRRALFLLVVTTEVLFIFVYLLM</sequence>
<evidence type="ECO:0000256" key="4">
    <source>
        <dbReference type="RuleBase" id="RU368012"/>
    </source>
</evidence>
<dbReference type="InterPro" id="IPR000467">
    <property type="entry name" value="G_patch_dom"/>
</dbReference>
<feature type="transmembrane region" description="Helical" evidence="3">
    <location>
        <begin position="1112"/>
        <end position="1134"/>
    </location>
</feature>
<dbReference type="GO" id="GO:0004483">
    <property type="term" value="F:methyltransferase cap1 activity"/>
    <property type="evidence" value="ECO:0007669"/>
    <property type="project" value="UniProtKB-UniRule"/>
</dbReference>
<keyword evidence="4" id="KW-0808">Transferase</keyword>
<feature type="transmembrane region" description="Helical" evidence="3">
    <location>
        <begin position="1202"/>
        <end position="1220"/>
    </location>
</feature>
<comment type="similarity">
    <text evidence="3">Belongs to the ligand-gated ion channel (TC 1.A.9) family.</text>
</comment>
<dbReference type="GO" id="GO:0016020">
    <property type="term" value="C:membrane"/>
    <property type="evidence" value="ECO:0007669"/>
    <property type="project" value="UniProtKB-SubCell"/>
</dbReference>
<dbReference type="PROSITE" id="PS50174">
    <property type="entry name" value="G_PATCH"/>
    <property type="match status" value="1"/>
</dbReference>
<dbReference type="PROSITE" id="PS51613">
    <property type="entry name" value="SAM_MT_RRMJ"/>
    <property type="match status" value="1"/>
</dbReference>
<dbReference type="PANTHER" id="PTHR16121:SF0">
    <property type="entry name" value="CAP-SPECIFIC MRNA (NUCLEOSIDE-2'-O-)-METHYLTRANSFERASE 1"/>
    <property type="match status" value="1"/>
</dbReference>
<keyword evidence="4" id="KW-0949">S-adenosyl-L-methionine</keyword>
<feature type="transmembrane region" description="Helical" evidence="3">
    <location>
        <begin position="798"/>
        <end position="819"/>
    </location>
</feature>
<dbReference type="GO" id="GO:0005737">
    <property type="term" value="C:cytoplasm"/>
    <property type="evidence" value="ECO:0007669"/>
    <property type="project" value="TreeGrafter"/>
</dbReference>
<feature type="transmembrane region" description="Helical" evidence="3">
    <location>
        <begin position="1081"/>
        <end position="1100"/>
    </location>
</feature>
<dbReference type="InterPro" id="IPR006202">
    <property type="entry name" value="Neur_chan_lig-bd"/>
</dbReference>
<dbReference type="InterPro" id="IPR002877">
    <property type="entry name" value="RNA_MeTrfase_FtsJ_dom"/>
</dbReference>
<dbReference type="Gene3D" id="3.40.50.12760">
    <property type="match status" value="1"/>
</dbReference>
<dbReference type="Pfam" id="PF01728">
    <property type="entry name" value="FtsJ"/>
    <property type="match status" value="1"/>
</dbReference>
<dbReference type="InterPro" id="IPR029063">
    <property type="entry name" value="SAM-dependent_MTases_sf"/>
</dbReference>
<reference evidence="8" key="1">
    <citation type="journal article" date="2014" name="Nat. Genet.">
        <title>Genome and transcriptome of the porcine whipworm Trichuris suis.</title>
        <authorList>
            <person name="Jex A.R."/>
            <person name="Nejsum P."/>
            <person name="Schwarz E.M."/>
            <person name="Hu L."/>
            <person name="Young N.D."/>
            <person name="Hall R.S."/>
            <person name="Korhonen P.K."/>
            <person name="Liao S."/>
            <person name="Thamsborg S."/>
            <person name="Xia J."/>
            <person name="Xu P."/>
            <person name="Wang S."/>
            <person name="Scheerlinck J.P."/>
            <person name="Hofmann A."/>
            <person name="Sternberg P.W."/>
            <person name="Wang J."/>
            <person name="Gasser R.B."/>
        </authorList>
    </citation>
    <scope>NUCLEOTIDE SEQUENCE [LARGE SCALE GENOMIC DNA]</scope>
    <source>
        <strain evidence="8">DCEP-RM93F</strain>
    </source>
</reference>
<dbReference type="Pfam" id="PF01585">
    <property type="entry name" value="G-patch"/>
    <property type="match status" value="1"/>
</dbReference>
<keyword evidence="3" id="KW-0812">Transmembrane</keyword>
<keyword evidence="3" id="KW-1133">Transmembrane helix</keyword>
<comment type="catalytic activity">
    <reaction evidence="4">
        <text>a 5'-end (N(7)-methyl 5'-triphosphoguanosine)-ribonucleoside in mRNA + S-adenosyl-L-methionine = a 5'-end (N(7)-methyl 5'-triphosphoguanosine)-(2'-O-methyl-ribonucleoside) in mRNA + S-adenosyl-L-homocysteine + H(+)</text>
        <dbReference type="Rhea" id="RHEA:67020"/>
        <dbReference type="Rhea" id="RHEA-COMP:17167"/>
        <dbReference type="Rhea" id="RHEA-COMP:17168"/>
        <dbReference type="ChEBI" id="CHEBI:15378"/>
        <dbReference type="ChEBI" id="CHEBI:57856"/>
        <dbReference type="ChEBI" id="CHEBI:59789"/>
        <dbReference type="ChEBI" id="CHEBI:156461"/>
        <dbReference type="ChEBI" id="CHEBI:167609"/>
        <dbReference type="EC" id="2.1.1.57"/>
    </reaction>
</comment>
<proteinExistence type="inferred from homology"/>
<dbReference type="AlphaFoldDB" id="A0A085NHA3"/>
<dbReference type="FunFam" id="3.40.50.12760:FF:000004">
    <property type="entry name" value="FtsJ-like methyltransferase"/>
    <property type="match status" value="1"/>
</dbReference>